<evidence type="ECO:0000313" key="1">
    <source>
        <dbReference type="EMBL" id="KAF6228915.1"/>
    </source>
</evidence>
<dbReference type="Proteomes" id="UP000593566">
    <property type="component" value="Unassembled WGS sequence"/>
</dbReference>
<dbReference type="GeneID" id="59335427"/>
<organism evidence="1 2">
    <name type="scientific">Letharia lupina</name>
    <dbReference type="NCBI Taxonomy" id="560253"/>
    <lineage>
        <taxon>Eukaryota</taxon>
        <taxon>Fungi</taxon>
        <taxon>Dikarya</taxon>
        <taxon>Ascomycota</taxon>
        <taxon>Pezizomycotina</taxon>
        <taxon>Lecanoromycetes</taxon>
        <taxon>OSLEUM clade</taxon>
        <taxon>Lecanoromycetidae</taxon>
        <taxon>Lecanorales</taxon>
        <taxon>Lecanorineae</taxon>
        <taxon>Parmeliaceae</taxon>
        <taxon>Letharia</taxon>
    </lineage>
</organism>
<name>A0A8H6CS67_9LECA</name>
<gene>
    <name evidence="1" type="ORF">HO133_007027</name>
</gene>
<dbReference type="EMBL" id="JACCJB010000003">
    <property type="protein sequence ID" value="KAF6228915.1"/>
    <property type="molecule type" value="Genomic_DNA"/>
</dbReference>
<dbReference type="AlphaFoldDB" id="A0A8H6CS67"/>
<sequence>MYWTKCVIRTTRQYRRVARYSGNDHLSFDSHLFYERLAIIKQYFLRRTMDEAQKVKNAKGARYKIKKMYYHPYALRTYAVRLRALLKHS</sequence>
<comment type="caution">
    <text evidence="1">The sequence shown here is derived from an EMBL/GenBank/DDBJ whole genome shotgun (WGS) entry which is preliminary data.</text>
</comment>
<protein>
    <submittedName>
        <fullName evidence="1">Uncharacterized protein</fullName>
    </submittedName>
</protein>
<reference evidence="1 2" key="1">
    <citation type="journal article" date="2020" name="Genomics">
        <title>Complete, high-quality genomes from long-read metagenomic sequencing of two wolf lichen thalli reveals enigmatic genome architecture.</title>
        <authorList>
            <person name="McKenzie S.K."/>
            <person name="Walston R.F."/>
            <person name="Allen J.L."/>
        </authorList>
    </citation>
    <scope>NUCLEOTIDE SEQUENCE [LARGE SCALE GENOMIC DNA]</scope>
    <source>
        <strain evidence="1">WasteWater1</strain>
    </source>
</reference>
<keyword evidence="2" id="KW-1185">Reference proteome</keyword>
<dbReference type="RefSeq" id="XP_037156557.1">
    <property type="nucleotide sequence ID" value="XM_037297922.1"/>
</dbReference>
<evidence type="ECO:0000313" key="2">
    <source>
        <dbReference type="Proteomes" id="UP000593566"/>
    </source>
</evidence>
<accession>A0A8H6CS67</accession>
<proteinExistence type="predicted"/>